<dbReference type="PANTHER" id="PTHR31268">
    <property type="match status" value="1"/>
</dbReference>
<reference evidence="2" key="1">
    <citation type="submission" date="2021-01" db="EMBL/GenBank/DDBJ databases">
        <title>Modified the classification status of verrucomicrobia.</title>
        <authorList>
            <person name="Feng X."/>
        </authorList>
    </citation>
    <scope>NUCLEOTIDE SEQUENCE</scope>
    <source>
        <strain evidence="2">KCTC 13126</strain>
    </source>
</reference>
<keyword evidence="3" id="KW-1185">Reference proteome</keyword>
<evidence type="ECO:0000313" key="2">
    <source>
        <dbReference type="EMBL" id="MBK1878729.1"/>
    </source>
</evidence>
<dbReference type="Gene3D" id="3.20.20.70">
    <property type="entry name" value="Aldolase class I"/>
    <property type="match status" value="1"/>
</dbReference>
<dbReference type="EMBL" id="JAENIL010000034">
    <property type="protein sequence ID" value="MBK1878729.1"/>
    <property type="molecule type" value="Genomic_DNA"/>
</dbReference>
<protein>
    <recommendedName>
        <fullName evidence="4">Raffinose synthase</fullName>
    </recommendedName>
</protein>
<evidence type="ECO:0000313" key="3">
    <source>
        <dbReference type="Proteomes" id="UP000617628"/>
    </source>
</evidence>
<dbReference type="InterPro" id="IPR013785">
    <property type="entry name" value="Aldolase_TIM"/>
</dbReference>
<dbReference type="PANTHER" id="PTHR31268:SF32">
    <property type="entry name" value="GALACTINOL--SUCROSE GALACTOSYLTRANSFERASE 2-RELATED"/>
    <property type="match status" value="1"/>
</dbReference>
<evidence type="ECO:0000256" key="1">
    <source>
        <dbReference type="ARBA" id="ARBA00023277"/>
    </source>
</evidence>
<proteinExistence type="predicted"/>
<organism evidence="2 3">
    <name type="scientific">Pelagicoccus mobilis</name>
    <dbReference type="NCBI Taxonomy" id="415221"/>
    <lineage>
        <taxon>Bacteria</taxon>
        <taxon>Pseudomonadati</taxon>
        <taxon>Verrucomicrobiota</taxon>
        <taxon>Opitutia</taxon>
        <taxon>Puniceicoccales</taxon>
        <taxon>Pelagicoccaceae</taxon>
        <taxon>Pelagicoccus</taxon>
    </lineage>
</organism>
<dbReference type="Proteomes" id="UP000617628">
    <property type="component" value="Unassembled WGS sequence"/>
</dbReference>
<dbReference type="AlphaFoldDB" id="A0A934S0G7"/>
<accession>A0A934S0G7</accession>
<evidence type="ECO:0008006" key="4">
    <source>
        <dbReference type="Google" id="ProtNLM"/>
    </source>
</evidence>
<dbReference type="InterPro" id="IPR008811">
    <property type="entry name" value="Glycosyl_hydrolases_36"/>
</dbReference>
<dbReference type="InterPro" id="IPR017853">
    <property type="entry name" value="GH"/>
</dbReference>
<keyword evidence="1" id="KW-0119">Carbohydrate metabolism</keyword>
<dbReference type="RefSeq" id="WP_200356941.1">
    <property type="nucleotide sequence ID" value="NZ_JAENIL010000034.1"/>
</dbReference>
<name>A0A934S0G7_9BACT</name>
<dbReference type="Pfam" id="PF05691">
    <property type="entry name" value="Raffinose_syn"/>
    <property type="match status" value="2"/>
</dbReference>
<comment type="caution">
    <text evidence="2">The sequence shown here is derived from an EMBL/GenBank/DDBJ whole genome shotgun (WGS) entry which is preliminary data.</text>
</comment>
<sequence>MENSLEMNLTEQNEKASQLLGGLEGLDLRFCEEPRLEVAFFVESGSSESIRKVVGELSLPGLNGVIALRRPHPFWYHPYMGDSLDVIPADPNHNFLEFQEGQERDTGEIQFLLWRRDDESYGVMIPLSNQDRRSFLRRNGETLEQIVRFDSPTSDSRSTLLVAQGDDPYQLVRYAAELISEEIPSFRLRNEKRLPEFADLFGWCTWDAFYKEVTAEKVESGLKAFAEGGAELGFLMIDDGWQQLKGFRFREFDTDKEKFPDGLSATVRMAKEKYGVGLVGVWHALQGYWHGVVSEGGVSERFKVVEAQSPSPYFEEWGEQFGPKARGFVHPDDIHRWYQEFYDYLADEGIDMVKVDNQAMLEFFTEGKVGNVASMKAYQQALQGASQTHFEGNLINCMSNTNDVAFHLSASGIWRNSDDFYPKKPASRQADHIVHNAYNNLWSSAFVWGDWDMFQTTHKHAEFHAMARAISGSPVYVSDKADAHDFEIIQKLALSGGRALRFADPAQPSSASLFVDPRTSETLLKVSNSSSGIGTVALFNCHSDDESEEDVLHSSVGDSVSIADVYQLSGDVHAFYAHAKGLMGLVRKSESLSISLDPMKSEIVTMSPVRNGVAAIGLIDKYTPAAAITDLDWITEGLLRVALKDGGAFAAYTGSKPKSVKVSGESQTFNWNADSGLLTVEVKGEGELDLDLMF</sequence>
<dbReference type="SUPFAM" id="SSF51445">
    <property type="entry name" value="(Trans)glycosidases"/>
    <property type="match status" value="1"/>
</dbReference>
<gene>
    <name evidence="2" type="ORF">JIN87_17745</name>
</gene>